<evidence type="ECO:0000313" key="3">
    <source>
        <dbReference type="Proteomes" id="UP000051412"/>
    </source>
</evidence>
<comment type="caution">
    <text evidence="2">The sequence shown here is derived from an EMBL/GenBank/DDBJ whole genome shotgun (WGS) entry which is preliminary data.</text>
</comment>
<evidence type="ECO:0000256" key="1">
    <source>
        <dbReference type="SAM" id="Phobius"/>
    </source>
</evidence>
<dbReference type="AlphaFoldDB" id="A0A0R1XDZ8"/>
<feature type="transmembrane region" description="Helical" evidence="1">
    <location>
        <begin position="53"/>
        <end position="71"/>
    </location>
</feature>
<dbReference type="RefSeq" id="WP_047768622.1">
    <property type="nucleotide sequence ID" value="NZ_AZGM01000044.1"/>
</dbReference>
<sequence>MWVIILFTLLIYSFVKGTFEFEPVTRRSLIIIPAYAFVMMVLALREEHFAHKVLLTILLLIIWILIGFFQATRVSVTSPQGKDRYGRPLIKVKRNWPYLFGWIVVFVIDIIIEFADQATVSGAAVFEELFKEILKDLSSIAFFSFSNEWFVWALTMATSFAYGISLLARYPTIRRAVAPRHRK</sequence>
<feature type="transmembrane region" description="Helical" evidence="1">
    <location>
        <begin position="27"/>
        <end position="44"/>
    </location>
</feature>
<reference evidence="2 3" key="1">
    <citation type="journal article" date="2015" name="Genome Announc.">
        <title>Expanding the biotechnology potential of lactobacilli through comparative genomics of 213 strains and associated genera.</title>
        <authorList>
            <person name="Sun Z."/>
            <person name="Harris H.M."/>
            <person name="McCann A."/>
            <person name="Guo C."/>
            <person name="Argimon S."/>
            <person name="Zhang W."/>
            <person name="Yang X."/>
            <person name="Jeffery I.B."/>
            <person name="Cooney J.C."/>
            <person name="Kagawa T.F."/>
            <person name="Liu W."/>
            <person name="Song Y."/>
            <person name="Salvetti E."/>
            <person name="Wrobel A."/>
            <person name="Rasinkangas P."/>
            <person name="Parkhill J."/>
            <person name="Rea M.C."/>
            <person name="O'Sullivan O."/>
            <person name="Ritari J."/>
            <person name="Douillard F.P."/>
            <person name="Paul Ross R."/>
            <person name="Yang R."/>
            <person name="Briner A.E."/>
            <person name="Felis G.E."/>
            <person name="de Vos W.M."/>
            <person name="Barrangou R."/>
            <person name="Klaenhammer T.R."/>
            <person name="Caufield P.W."/>
            <person name="Cui Y."/>
            <person name="Zhang H."/>
            <person name="O'Toole P.W."/>
        </authorList>
    </citation>
    <scope>NUCLEOTIDE SEQUENCE [LARGE SCALE GENOMIC DNA]</scope>
    <source>
        <strain evidence="2 3">DSM 6035</strain>
    </source>
</reference>
<gene>
    <name evidence="2" type="ORF">FD32_GL001766</name>
</gene>
<organism evidence="2 3">
    <name type="scientific">Limosilactobacillus panis DSM 6035</name>
    <dbReference type="NCBI Taxonomy" id="1423782"/>
    <lineage>
        <taxon>Bacteria</taxon>
        <taxon>Bacillati</taxon>
        <taxon>Bacillota</taxon>
        <taxon>Bacilli</taxon>
        <taxon>Lactobacillales</taxon>
        <taxon>Lactobacillaceae</taxon>
        <taxon>Limosilactobacillus</taxon>
    </lineage>
</organism>
<dbReference type="Proteomes" id="UP000051412">
    <property type="component" value="Unassembled WGS sequence"/>
</dbReference>
<dbReference type="STRING" id="1423782.FD32_GL001766"/>
<name>A0A0R1XDZ8_9LACO</name>
<keyword evidence="1" id="KW-0472">Membrane</keyword>
<accession>A0A0R1XDZ8</accession>
<feature type="transmembrane region" description="Helical" evidence="1">
    <location>
        <begin position="149"/>
        <end position="170"/>
    </location>
</feature>
<dbReference type="EMBL" id="AZGM01000044">
    <property type="protein sequence ID" value="KRM28270.1"/>
    <property type="molecule type" value="Genomic_DNA"/>
</dbReference>
<dbReference type="OrthoDB" id="2299756at2"/>
<evidence type="ECO:0000313" key="2">
    <source>
        <dbReference type="EMBL" id="KRM28270.1"/>
    </source>
</evidence>
<keyword evidence="1" id="KW-1133">Transmembrane helix</keyword>
<dbReference type="PATRIC" id="fig|1423782.4.peg.1838"/>
<protein>
    <submittedName>
        <fullName evidence="2">Hydrophobic protein</fullName>
    </submittedName>
</protein>
<keyword evidence="1" id="KW-0812">Transmembrane</keyword>
<keyword evidence="3" id="KW-1185">Reference proteome</keyword>
<proteinExistence type="predicted"/>